<organism evidence="2 3">
    <name type="scientific">Kitasatospora cheerisanensis KCTC 2395</name>
    <dbReference type="NCBI Taxonomy" id="1348663"/>
    <lineage>
        <taxon>Bacteria</taxon>
        <taxon>Bacillati</taxon>
        <taxon>Actinomycetota</taxon>
        <taxon>Actinomycetes</taxon>
        <taxon>Kitasatosporales</taxon>
        <taxon>Streptomycetaceae</taxon>
        <taxon>Kitasatospora</taxon>
    </lineage>
</organism>
<keyword evidence="3" id="KW-1185">Reference proteome</keyword>
<protein>
    <submittedName>
        <fullName evidence="2">Uncharacterized protein</fullName>
    </submittedName>
</protein>
<dbReference type="Proteomes" id="UP000027178">
    <property type="component" value="Unassembled WGS sequence"/>
</dbReference>
<feature type="region of interest" description="Disordered" evidence="1">
    <location>
        <begin position="22"/>
        <end position="46"/>
    </location>
</feature>
<gene>
    <name evidence="2" type="ORF">KCH_42000</name>
</gene>
<evidence type="ECO:0000256" key="1">
    <source>
        <dbReference type="SAM" id="MobiDB-lite"/>
    </source>
</evidence>
<dbReference type="AlphaFoldDB" id="A0A066YWQ4"/>
<dbReference type="PATRIC" id="fig|1348663.4.peg.4050"/>
<comment type="caution">
    <text evidence="2">The sequence shown here is derived from an EMBL/GenBank/DDBJ whole genome shotgun (WGS) entry which is preliminary data.</text>
</comment>
<proteinExistence type="predicted"/>
<name>A0A066YWQ4_9ACTN</name>
<evidence type="ECO:0000313" key="3">
    <source>
        <dbReference type="Proteomes" id="UP000027178"/>
    </source>
</evidence>
<reference evidence="2 3" key="1">
    <citation type="submission" date="2014-05" db="EMBL/GenBank/DDBJ databases">
        <title>Draft Genome Sequence of Kitasatospora cheerisanensis KCTC 2395.</title>
        <authorList>
            <person name="Nam D.H."/>
        </authorList>
    </citation>
    <scope>NUCLEOTIDE SEQUENCE [LARGE SCALE GENOMIC DNA]</scope>
    <source>
        <strain evidence="2 3">KCTC 2395</strain>
    </source>
</reference>
<sequence>MIRAGRTYRVITADLLRVLEISSDSSDGAGAATPTPSETPRSTSAN</sequence>
<accession>A0A066YWQ4</accession>
<dbReference type="EMBL" id="JNBY01000093">
    <property type="protein sequence ID" value="KDN84409.1"/>
    <property type="molecule type" value="Genomic_DNA"/>
</dbReference>
<dbReference type="HOGENOM" id="CLU_3184760_0_0_11"/>
<evidence type="ECO:0000313" key="2">
    <source>
        <dbReference type="EMBL" id="KDN84409.1"/>
    </source>
</evidence>